<feature type="compositionally biased region" description="Gly residues" evidence="1">
    <location>
        <begin position="122"/>
        <end position="131"/>
    </location>
</feature>
<sequence length="131" mass="12568">EVWHAPVEAALGGLGAVAEPSGPSGEEASAGGAPGHPELLAAVAQASGTDLGAALDLLAAVADAGGAAAAQAEEEPETLVVSAVDEGELTDASTEPDLQAVAANPAPEDTSPRGSRWRDCGGHSGTAGRPG</sequence>
<dbReference type="Proteomes" id="UP001189429">
    <property type="component" value="Unassembled WGS sequence"/>
</dbReference>
<dbReference type="EMBL" id="CAUYUJ010016007">
    <property type="protein sequence ID" value="CAK0860734.1"/>
    <property type="molecule type" value="Genomic_DNA"/>
</dbReference>
<organism evidence="2 3">
    <name type="scientific">Prorocentrum cordatum</name>
    <dbReference type="NCBI Taxonomy" id="2364126"/>
    <lineage>
        <taxon>Eukaryota</taxon>
        <taxon>Sar</taxon>
        <taxon>Alveolata</taxon>
        <taxon>Dinophyceae</taxon>
        <taxon>Prorocentrales</taxon>
        <taxon>Prorocentraceae</taxon>
        <taxon>Prorocentrum</taxon>
    </lineage>
</organism>
<evidence type="ECO:0000256" key="1">
    <source>
        <dbReference type="SAM" id="MobiDB-lite"/>
    </source>
</evidence>
<protein>
    <submittedName>
        <fullName evidence="2">Uncharacterized protein</fullName>
    </submittedName>
</protein>
<feature type="non-terminal residue" evidence="2">
    <location>
        <position position="1"/>
    </location>
</feature>
<evidence type="ECO:0000313" key="3">
    <source>
        <dbReference type="Proteomes" id="UP001189429"/>
    </source>
</evidence>
<reference evidence="2" key="1">
    <citation type="submission" date="2023-10" db="EMBL/GenBank/DDBJ databases">
        <authorList>
            <person name="Chen Y."/>
            <person name="Shah S."/>
            <person name="Dougan E. K."/>
            <person name="Thang M."/>
            <person name="Chan C."/>
        </authorList>
    </citation>
    <scope>NUCLEOTIDE SEQUENCE [LARGE SCALE GENOMIC DNA]</scope>
</reference>
<proteinExistence type="predicted"/>
<keyword evidence="3" id="KW-1185">Reference proteome</keyword>
<feature type="region of interest" description="Disordered" evidence="1">
    <location>
        <begin position="13"/>
        <end position="36"/>
    </location>
</feature>
<feature type="region of interest" description="Disordered" evidence="1">
    <location>
        <begin position="87"/>
        <end position="131"/>
    </location>
</feature>
<comment type="caution">
    <text evidence="2">The sequence shown here is derived from an EMBL/GenBank/DDBJ whole genome shotgun (WGS) entry which is preliminary data.</text>
</comment>
<name>A0ABN9UNG3_9DINO</name>
<gene>
    <name evidence="2" type="ORF">PCOR1329_LOCUS49621</name>
</gene>
<accession>A0ABN9UNG3</accession>
<evidence type="ECO:0000313" key="2">
    <source>
        <dbReference type="EMBL" id="CAK0860734.1"/>
    </source>
</evidence>